<dbReference type="GO" id="GO:0006508">
    <property type="term" value="P:proteolysis"/>
    <property type="evidence" value="ECO:0007669"/>
    <property type="project" value="UniProtKB-KW"/>
</dbReference>
<feature type="signal peptide" evidence="9">
    <location>
        <begin position="1"/>
        <end position="19"/>
    </location>
</feature>
<evidence type="ECO:0000313" key="12">
    <source>
        <dbReference type="RefSeq" id="XP_034116585.2"/>
    </source>
</evidence>
<dbReference type="PROSITE" id="PS00135">
    <property type="entry name" value="TRYPSIN_SER"/>
    <property type="match status" value="1"/>
</dbReference>
<keyword evidence="5" id="KW-1015">Disulfide bond</keyword>
<keyword evidence="8" id="KW-0378">Hydrolase</keyword>
<evidence type="ECO:0000256" key="9">
    <source>
        <dbReference type="SAM" id="SignalP"/>
    </source>
</evidence>
<proteinExistence type="inferred from homology"/>
<gene>
    <name evidence="12" type="primary">LOC117576133</name>
</gene>
<dbReference type="InterPro" id="IPR001254">
    <property type="entry name" value="Trypsin_dom"/>
</dbReference>
<accession>A0A6P8XZ48</accession>
<dbReference type="GO" id="GO:0004252">
    <property type="term" value="F:serine-type endopeptidase activity"/>
    <property type="evidence" value="ECO:0007669"/>
    <property type="project" value="InterPro"/>
</dbReference>
<keyword evidence="2 9" id="KW-0732">Signal</keyword>
<dbReference type="SMART" id="SM00020">
    <property type="entry name" value="Tryp_SPc"/>
    <property type="match status" value="1"/>
</dbReference>
<evidence type="ECO:0000256" key="1">
    <source>
        <dbReference type="ARBA" id="ARBA00022723"/>
    </source>
</evidence>
<feature type="domain" description="Peptidase S1" evidence="10">
    <location>
        <begin position="91"/>
        <end position="340"/>
    </location>
</feature>
<keyword evidence="8" id="KW-0645">Protease</keyword>
<dbReference type="FunFam" id="2.40.10.10:FF:000028">
    <property type="entry name" value="Serine protease easter"/>
    <property type="match status" value="1"/>
</dbReference>
<keyword evidence="11" id="KW-1185">Reference proteome</keyword>
<keyword evidence="6" id="KW-0325">Glycoprotein</keyword>
<comment type="similarity">
    <text evidence="7">Belongs to the peptidase S1 family. CLIP subfamily.</text>
</comment>
<dbReference type="OrthoDB" id="10012881at2759"/>
<dbReference type="GeneID" id="117576133"/>
<dbReference type="AlphaFoldDB" id="A0A6P8XZ48"/>
<dbReference type="PRINTS" id="PR00722">
    <property type="entry name" value="CHYMOTRYPSIN"/>
</dbReference>
<dbReference type="SUPFAM" id="SSF50494">
    <property type="entry name" value="Trypsin-like serine proteases"/>
    <property type="match status" value="1"/>
</dbReference>
<dbReference type="InterPro" id="IPR018114">
    <property type="entry name" value="TRYPSIN_HIS"/>
</dbReference>
<dbReference type="Gene3D" id="2.40.10.10">
    <property type="entry name" value="Trypsin-like serine proteases"/>
    <property type="match status" value="2"/>
</dbReference>
<organism evidence="11 12">
    <name type="scientific">Drosophila albomicans</name>
    <name type="common">Fruit fly</name>
    <dbReference type="NCBI Taxonomy" id="7291"/>
    <lineage>
        <taxon>Eukaryota</taxon>
        <taxon>Metazoa</taxon>
        <taxon>Ecdysozoa</taxon>
        <taxon>Arthropoda</taxon>
        <taxon>Hexapoda</taxon>
        <taxon>Insecta</taxon>
        <taxon>Pterygota</taxon>
        <taxon>Neoptera</taxon>
        <taxon>Endopterygota</taxon>
        <taxon>Diptera</taxon>
        <taxon>Brachycera</taxon>
        <taxon>Muscomorpha</taxon>
        <taxon>Ephydroidea</taxon>
        <taxon>Drosophilidae</taxon>
        <taxon>Drosophila</taxon>
    </lineage>
</organism>
<dbReference type="InterPro" id="IPR033116">
    <property type="entry name" value="TRYPSIN_SER"/>
</dbReference>
<name>A0A6P8XZ48_DROAB</name>
<evidence type="ECO:0000256" key="7">
    <source>
        <dbReference type="ARBA" id="ARBA00024195"/>
    </source>
</evidence>
<evidence type="ECO:0000256" key="3">
    <source>
        <dbReference type="ARBA" id="ARBA00022837"/>
    </source>
</evidence>
<keyword evidence="8" id="KW-0720">Serine protease</keyword>
<dbReference type="PROSITE" id="PS50240">
    <property type="entry name" value="TRYPSIN_DOM"/>
    <property type="match status" value="1"/>
</dbReference>
<dbReference type="InterPro" id="IPR001314">
    <property type="entry name" value="Peptidase_S1A"/>
</dbReference>
<evidence type="ECO:0000259" key="10">
    <source>
        <dbReference type="PROSITE" id="PS50240"/>
    </source>
</evidence>
<dbReference type="RefSeq" id="XP_034116585.2">
    <property type="nucleotide sequence ID" value="XM_034260694.2"/>
</dbReference>
<dbReference type="InterPro" id="IPR009003">
    <property type="entry name" value="Peptidase_S1_PA"/>
</dbReference>
<evidence type="ECO:0000256" key="2">
    <source>
        <dbReference type="ARBA" id="ARBA00022729"/>
    </source>
</evidence>
<dbReference type="Proteomes" id="UP000515160">
    <property type="component" value="Chromosome 2R"/>
</dbReference>
<dbReference type="InterPro" id="IPR043504">
    <property type="entry name" value="Peptidase_S1_PA_chymotrypsin"/>
</dbReference>
<reference evidence="12" key="1">
    <citation type="submission" date="2025-08" db="UniProtKB">
        <authorList>
            <consortium name="RefSeq"/>
        </authorList>
    </citation>
    <scope>IDENTIFICATION</scope>
    <source>
        <strain evidence="12">15112-1751.03</strain>
        <tissue evidence="12">Whole Adult</tissue>
    </source>
</reference>
<evidence type="ECO:0000256" key="5">
    <source>
        <dbReference type="ARBA" id="ARBA00023157"/>
    </source>
</evidence>
<dbReference type="GO" id="GO:0046872">
    <property type="term" value="F:metal ion binding"/>
    <property type="evidence" value="ECO:0007669"/>
    <property type="project" value="UniProtKB-KW"/>
</dbReference>
<evidence type="ECO:0000256" key="4">
    <source>
        <dbReference type="ARBA" id="ARBA00023145"/>
    </source>
</evidence>
<dbReference type="InterPro" id="IPR051487">
    <property type="entry name" value="Ser/Thr_Proteases_Immune/Dev"/>
</dbReference>
<dbReference type="PANTHER" id="PTHR24256">
    <property type="entry name" value="TRYPTASE-RELATED"/>
    <property type="match status" value="1"/>
</dbReference>
<dbReference type="Pfam" id="PF00089">
    <property type="entry name" value="Trypsin"/>
    <property type="match status" value="1"/>
</dbReference>
<protein>
    <submittedName>
        <fullName evidence="12">Phenoloxidase-activating factor 1-like</fullName>
    </submittedName>
</protein>
<sequence>MNQIILFVILLWQVMSTNCRQCTSSESCVLLLDCPELMLGTKAMRESSECNEPFKYCCPTFVKTRITESAEEEDKFPKDCGSTPWYESDRVVGGRVIEPDEFSWLVSLEYADYEAPAGVCAGSIVNSLYVVTAAHCVSDRMVDYFGGLKAVRVGNFTNGLKCDFGTPGCQQYQRIEVDEIIVHPDYIVNSRARMLNDIALVRLQRKIEFTSMLKPICLPFGNNPNIPEPSSTNQLMVSGWGHTSSRRDDLAKRAVSVPLWTRENCLQDVRRDESQICTGVTGKGACHGDSGGPVMYQFESRRFVLEGIVSYGGRECATPTFPSVATRVRSFGNWIENRMRMS</sequence>
<evidence type="ECO:0000256" key="6">
    <source>
        <dbReference type="ARBA" id="ARBA00023180"/>
    </source>
</evidence>
<feature type="chain" id="PRO_5039678761" evidence="9">
    <location>
        <begin position="20"/>
        <end position="342"/>
    </location>
</feature>
<dbReference type="CDD" id="cd00190">
    <property type="entry name" value="Tryp_SPc"/>
    <property type="match status" value="1"/>
</dbReference>
<evidence type="ECO:0000256" key="8">
    <source>
        <dbReference type="RuleBase" id="RU363034"/>
    </source>
</evidence>
<keyword evidence="4" id="KW-0865">Zymogen</keyword>
<evidence type="ECO:0000313" key="11">
    <source>
        <dbReference type="Proteomes" id="UP000515160"/>
    </source>
</evidence>
<keyword evidence="3" id="KW-0106">Calcium</keyword>
<keyword evidence="1" id="KW-0479">Metal-binding</keyword>
<dbReference type="PROSITE" id="PS00134">
    <property type="entry name" value="TRYPSIN_HIS"/>
    <property type="match status" value="1"/>
</dbReference>